<organism evidence="1 2">
    <name type="scientific">Xylaria curta</name>
    <dbReference type="NCBI Taxonomy" id="42375"/>
    <lineage>
        <taxon>Eukaryota</taxon>
        <taxon>Fungi</taxon>
        <taxon>Dikarya</taxon>
        <taxon>Ascomycota</taxon>
        <taxon>Pezizomycotina</taxon>
        <taxon>Sordariomycetes</taxon>
        <taxon>Xylariomycetidae</taxon>
        <taxon>Xylariales</taxon>
        <taxon>Xylariaceae</taxon>
        <taxon>Xylaria</taxon>
    </lineage>
</organism>
<comment type="caution">
    <text evidence="1">The sequence shown here is derived from an EMBL/GenBank/DDBJ whole genome shotgun (WGS) entry which is preliminary data.</text>
</comment>
<accession>A0ACC1PDX6</accession>
<evidence type="ECO:0000313" key="2">
    <source>
        <dbReference type="Proteomes" id="UP001143856"/>
    </source>
</evidence>
<evidence type="ECO:0000313" key="1">
    <source>
        <dbReference type="EMBL" id="KAJ2989752.1"/>
    </source>
</evidence>
<reference evidence="1" key="1">
    <citation type="submission" date="2022-10" db="EMBL/GenBank/DDBJ databases">
        <title>Genome Sequence of Xylaria curta.</title>
        <authorList>
            <person name="Buettner E."/>
        </authorList>
    </citation>
    <scope>NUCLEOTIDE SEQUENCE</scope>
    <source>
        <strain evidence="1">Babe10</strain>
    </source>
</reference>
<dbReference type="Proteomes" id="UP001143856">
    <property type="component" value="Unassembled WGS sequence"/>
</dbReference>
<name>A0ACC1PDX6_9PEZI</name>
<dbReference type="EMBL" id="JAPDGR010000495">
    <property type="protein sequence ID" value="KAJ2989752.1"/>
    <property type="molecule type" value="Genomic_DNA"/>
</dbReference>
<keyword evidence="2" id="KW-1185">Reference proteome</keyword>
<gene>
    <name evidence="1" type="ORF">NUW58_g3308</name>
</gene>
<protein>
    <submittedName>
        <fullName evidence="1">Uncharacterized protein</fullName>
    </submittedName>
</protein>
<proteinExistence type="predicted"/>
<sequence length="536" mass="57733">MISPQLPSGGPRCREVDERTSVQSPLLHESESNDQPGPQRKRATVTRLNCLALVLSLQVGSGIFAAPSLIAQNVRSPAEALGVFLVAGLLVWTGAASFIELGLRLPSNGGIQEYLRASWGDYTGYLFSWMWVGVVRPAGNAVISTIFADYLLRAVRPSDSIVPWTTKIVALGCVASLTTINCLGTTAGAKAANIFMMLKLAALGSIIAIGVTTYVFGHGDGVPASDAGWFGWDRVSPGEPSVWESLGSASTAVFAALFCYGGWESAGFVVGDMDNPAKDLPIVINGAMTLVIVGFFLMNASLYICLPFDMIQESRTVAVEFANRTIGAWGGLTFTVVVAISAMGAVNANMFGAARLCVAAAQRAYLPLVLANLHCRTARDEASYFRRTLPWQFRLPVMVLARLTRRLRWEHSVPVFALLLNGALTSFFVLVGSFTGLLTLIEMMKFFCYMMSVVGIFILRRRADNQMPTESHPTYGTYRTWVGNPIIFASISGLLVLRGALSAPLQAPAILAISILAVAAVYRRFGSRPYELPPPA</sequence>